<dbReference type="OrthoDB" id="3533814at2759"/>
<dbReference type="InterPro" id="IPR046529">
    <property type="entry name" value="DUF6594"/>
</dbReference>
<evidence type="ECO:0000313" key="3">
    <source>
        <dbReference type="EMBL" id="KAF7128319.1"/>
    </source>
</evidence>
<dbReference type="PANTHER" id="PTHR34502:SF5">
    <property type="entry name" value="DUF6594 DOMAIN-CONTAINING PROTEIN"/>
    <property type="match status" value="1"/>
</dbReference>
<evidence type="ECO:0000313" key="4">
    <source>
        <dbReference type="EMBL" id="KAF7159183.1"/>
    </source>
</evidence>
<organism evidence="4 6">
    <name type="scientific">Aspergillus hiratsukae</name>
    <dbReference type="NCBI Taxonomy" id="1194566"/>
    <lineage>
        <taxon>Eukaryota</taxon>
        <taxon>Fungi</taxon>
        <taxon>Dikarya</taxon>
        <taxon>Ascomycota</taxon>
        <taxon>Pezizomycotina</taxon>
        <taxon>Eurotiomycetes</taxon>
        <taxon>Eurotiomycetidae</taxon>
        <taxon>Eurotiales</taxon>
        <taxon>Aspergillaceae</taxon>
        <taxon>Aspergillus</taxon>
        <taxon>Aspergillus subgen. Fumigati</taxon>
    </lineage>
</organism>
<proteinExistence type="predicted"/>
<dbReference type="Pfam" id="PF20237">
    <property type="entry name" value="DUF6594"/>
    <property type="match status" value="1"/>
</dbReference>
<accession>A0A8H6PRV5</accession>
<protein>
    <recommendedName>
        <fullName evidence="2">DUF6594 domain-containing protein</fullName>
    </recommendedName>
</protein>
<keyword evidence="1" id="KW-1133">Transmembrane helix</keyword>
<keyword evidence="1" id="KW-0812">Transmembrane</keyword>
<dbReference type="EMBL" id="JACBAD010001932">
    <property type="protein sequence ID" value="KAF7128319.1"/>
    <property type="molecule type" value="Genomic_DNA"/>
</dbReference>
<evidence type="ECO:0000313" key="6">
    <source>
        <dbReference type="Proteomes" id="UP000662466"/>
    </source>
</evidence>
<dbReference type="Proteomes" id="UP000630445">
    <property type="component" value="Unassembled WGS sequence"/>
</dbReference>
<feature type="transmembrane region" description="Helical" evidence="1">
    <location>
        <begin position="269"/>
        <end position="288"/>
    </location>
</feature>
<evidence type="ECO:0000256" key="1">
    <source>
        <dbReference type="SAM" id="Phobius"/>
    </source>
</evidence>
<name>A0A8H6PRV5_9EURO</name>
<feature type="transmembrane region" description="Helical" evidence="1">
    <location>
        <begin position="243"/>
        <end position="262"/>
    </location>
</feature>
<gene>
    <name evidence="3" type="ORF">CNMCM5793_002861</name>
    <name evidence="4" type="ORF">CNMCM6106_006316</name>
</gene>
<feature type="transmembrane region" description="Helical" evidence="1">
    <location>
        <begin position="217"/>
        <end position="237"/>
    </location>
</feature>
<evidence type="ECO:0000259" key="2">
    <source>
        <dbReference type="Pfam" id="PF20237"/>
    </source>
</evidence>
<dbReference type="Proteomes" id="UP000662466">
    <property type="component" value="Unassembled WGS sequence"/>
</dbReference>
<sequence length="291" mass="33311">MDHAPNGNQESTSGPSKTEGYDKLAAWIASDRGLSIYRRFGKLNAKNLLYLQAEIITVAEDLREIIDEDQESDDAKVQRFSTSVWYLKNTPSLQWARFLELRRLLNEYNNALIQQAQLLQFHAPHSQDLETFKKWLSSKKGGNYVCSTALEQDQWNDEKDVIALSGRYENVDHLTRWLFRVVIPWFDRLFGERIKPNDLETGTVYYDDDQIIRGTRIVSTVFSSVFPASSMLVLYVLNSMAARLVVIIVYNMLFSMLVGLVTRARRVEIFAASVAFAAVQVAFITNFSSKD</sequence>
<dbReference type="AlphaFoldDB" id="A0A8H6PRV5"/>
<dbReference type="PANTHER" id="PTHR34502">
    <property type="entry name" value="DUF6594 DOMAIN-CONTAINING PROTEIN-RELATED"/>
    <property type="match status" value="1"/>
</dbReference>
<evidence type="ECO:0000313" key="5">
    <source>
        <dbReference type="Proteomes" id="UP000630445"/>
    </source>
</evidence>
<reference evidence="4" key="1">
    <citation type="submission" date="2020-06" db="EMBL/GenBank/DDBJ databases">
        <title>Draft genome sequences of strains closely related to Aspergillus parafelis and Aspergillus hiratsukae.</title>
        <authorList>
            <person name="Dos Santos R.A.C."/>
            <person name="Rivero-Menendez O."/>
            <person name="Steenwyk J.L."/>
            <person name="Mead M.E."/>
            <person name="Goldman G.H."/>
            <person name="Alastruey-Izquierdo A."/>
            <person name="Rokas A."/>
        </authorList>
    </citation>
    <scope>NUCLEOTIDE SEQUENCE</scope>
    <source>
        <strain evidence="3">CNM-CM5793</strain>
        <strain evidence="4">CNM-CM6106</strain>
    </source>
</reference>
<keyword evidence="1" id="KW-0472">Membrane</keyword>
<dbReference type="EMBL" id="JACBAF010002279">
    <property type="protein sequence ID" value="KAF7159183.1"/>
    <property type="molecule type" value="Genomic_DNA"/>
</dbReference>
<feature type="domain" description="DUF6594" evidence="2">
    <location>
        <begin position="21"/>
        <end position="281"/>
    </location>
</feature>
<keyword evidence="5" id="KW-1185">Reference proteome</keyword>
<comment type="caution">
    <text evidence="4">The sequence shown here is derived from an EMBL/GenBank/DDBJ whole genome shotgun (WGS) entry which is preliminary data.</text>
</comment>